<organism evidence="1 2">
    <name type="scientific">Enterobacter cloacae</name>
    <dbReference type="NCBI Taxonomy" id="550"/>
    <lineage>
        <taxon>Bacteria</taxon>
        <taxon>Pseudomonadati</taxon>
        <taxon>Pseudomonadota</taxon>
        <taxon>Gammaproteobacteria</taxon>
        <taxon>Enterobacterales</taxon>
        <taxon>Enterobacteriaceae</taxon>
        <taxon>Enterobacter</taxon>
        <taxon>Enterobacter cloacae complex</taxon>
    </lineage>
</organism>
<dbReference type="Proteomes" id="UP000275321">
    <property type="component" value="Unassembled WGS sequence"/>
</dbReference>
<dbReference type="EMBL" id="RHWT01000006">
    <property type="protein sequence ID" value="RSB32252.1"/>
    <property type="molecule type" value="Genomic_DNA"/>
</dbReference>
<gene>
    <name evidence="1" type="ORF">EGK68_07065</name>
</gene>
<evidence type="ECO:0000313" key="2">
    <source>
        <dbReference type="Proteomes" id="UP000275321"/>
    </source>
</evidence>
<protein>
    <submittedName>
        <fullName evidence="1">Uncharacterized protein</fullName>
    </submittedName>
</protein>
<accession>A0A3R9B565</accession>
<reference evidence="1 2" key="1">
    <citation type="submission" date="2018-10" db="EMBL/GenBank/DDBJ databases">
        <title>Transmission dynamics of multidrug resistant bacteria on intensive care unit surfaces.</title>
        <authorList>
            <person name="D'Souza A.W."/>
            <person name="Potter R.F."/>
            <person name="Wallace M."/>
            <person name="Shupe A."/>
            <person name="Patel S."/>
            <person name="Sun S."/>
            <person name="Gul D."/>
            <person name="Kwon J.H."/>
            <person name="Andleeb S."/>
            <person name="Burnham C.-A.D."/>
            <person name="Dantas G."/>
        </authorList>
    </citation>
    <scope>NUCLEOTIDE SEQUENCE [LARGE SCALE GENOMIC DNA]</scope>
    <source>
        <strain evidence="1 2">EC_073</strain>
    </source>
</reference>
<proteinExistence type="predicted"/>
<evidence type="ECO:0000313" key="1">
    <source>
        <dbReference type="EMBL" id="RSB32252.1"/>
    </source>
</evidence>
<dbReference type="AlphaFoldDB" id="A0A3R9B565"/>
<comment type="caution">
    <text evidence="1">The sequence shown here is derived from an EMBL/GenBank/DDBJ whole genome shotgun (WGS) entry which is preliminary data.</text>
</comment>
<name>A0A3R9B565_ENTCL</name>
<sequence length="59" mass="6848">MDFIKHDETPLFFDTWQLSSCEKRTPEVLTDVALLCVELSHSLHRGGKYKTNFVHLISI</sequence>